<dbReference type="Proteomes" id="UP000189628">
    <property type="component" value="Chromosome"/>
</dbReference>
<feature type="transmembrane region" description="Helical" evidence="7">
    <location>
        <begin position="81"/>
        <end position="97"/>
    </location>
</feature>
<reference evidence="9 10" key="1">
    <citation type="submission" date="2017-02" db="EMBL/GenBank/DDBJ databases">
        <title>Blood Disease Bacterium A2-HR MARDI.</title>
        <authorList>
            <person name="Badrun R."/>
            <person name="Abu Bakar N."/>
            <person name="Laboh R."/>
        </authorList>
    </citation>
    <scope>NUCLEOTIDE SEQUENCE [LARGE SCALE GENOMIC DNA]</scope>
    <source>
        <strain evidence="9 10">A2-HR MARDI</strain>
    </source>
</reference>
<keyword evidence="6 7" id="KW-0472">Membrane</keyword>
<dbReference type="Pfam" id="PF01757">
    <property type="entry name" value="Acyl_transf_3"/>
    <property type="match status" value="1"/>
</dbReference>
<feature type="transmembrane region" description="Helical" evidence="7">
    <location>
        <begin position="305"/>
        <end position="326"/>
    </location>
</feature>
<feature type="domain" description="Acyltransferase 3" evidence="8">
    <location>
        <begin position="2"/>
        <end position="324"/>
    </location>
</feature>
<keyword evidence="3" id="KW-1003">Cell membrane</keyword>
<dbReference type="InterPro" id="IPR002656">
    <property type="entry name" value="Acyl_transf_3_dom"/>
</dbReference>
<feature type="transmembrane region" description="Helical" evidence="7">
    <location>
        <begin position="179"/>
        <end position="198"/>
    </location>
</feature>
<evidence type="ECO:0000313" key="10">
    <source>
        <dbReference type="Proteomes" id="UP000189628"/>
    </source>
</evidence>
<feature type="transmembrane region" description="Helical" evidence="7">
    <location>
        <begin position="152"/>
        <end position="173"/>
    </location>
</feature>
<evidence type="ECO:0000259" key="8">
    <source>
        <dbReference type="Pfam" id="PF01757"/>
    </source>
</evidence>
<keyword evidence="4 7" id="KW-0812">Transmembrane</keyword>
<dbReference type="AlphaFoldDB" id="A0A1U9VH87"/>
<name>A0A1U9VH87_9RALS</name>
<evidence type="ECO:0000256" key="4">
    <source>
        <dbReference type="ARBA" id="ARBA00022692"/>
    </source>
</evidence>
<comment type="similarity">
    <text evidence="2">Belongs to the acyltransferase 3 family.</text>
</comment>
<feature type="transmembrane region" description="Helical" evidence="7">
    <location>
        <begin position="205"/>
        <end position="228"/>
    </location>
</feature>
<dbReference type="PANTHER" id="PTHR40074">
    <property type="entry name" value="O-ACETYLTRANSFERASE WECH"/>
    <property type="match status" value="1"/>
</dbReference>
<evidence type="ECO:0000256" key="6">
    <source>
        <dbReference type="ARBA" id="ARBA00023136"/>
    </source>
</evidence>
<dbReference type="GO" id="GO:0005886">
    <property type="term" value="C:plasma membrane"/>
    <property type="evidence" value="ECO:0007669"/>
    <property type="project" value="UniProtKB-SubCell"/>
</dbReference>
<evidence type="ECO:0000256" key="7">
    <source>
        <dbReference type="SAM" id="Phobius"/>
    </source>
</evidence>
<accession>A0A1U9VH87</accession>
<evidence type="ECO:0000256" key="3">
    <source>
        <dbReference type="ARBA" id="ARBA00022475"/>
    </source>
</evidence>
<dbReference type="GO" id="GO:0016413">
    <property type="term" value="F:O-acetyltransferase activity"/>
    <property type="evidence" value="ECO:0007669"/>
    <property type="project" value="TreeGrafter"/>
</dbReference>
<feature type="transmembrane region" description="Helical" evidence="7">
    <location>
        <begin position="122"/>
        <end position="140"/>
    </location>
</feature>
<gene>
    <name evidence="9" type="ORF">B0B51_07655</name>
</gene>
<evidence type="ECO:0000256" key="2">
    <source>
        <dbReference type="ARBA" id="ARBA00007400"/>
    </source>
</evidence>
<evidence type="ECO:0000256" key="1">
    <source>
        <dbReference type="ARBA" id="ARBA00004651"/>
    </source>
</evidence>
<evidence type="ECO:0000313" key="9">
    <source>
        <dbReference type="EMBL" id="AQW29865.1"/>
    </source>
</evidence>
<organism evidence="9 10">
    <name type="scientific">blood disease bacterium A2-HR MARDI</name>
    <dbReference type="NCBI Taxonomy" id="1944648"/>
    <lineage>
        <taxon>Bacteria</taxon>
        <taxon>Pseudomonadati</taxon>
        <taxon>Pseudomonadota</taxon>
        <taxon>Betaproteobacteria</taxon>
        <taxon>Burkholderiales</taxon>
        <taxon>Burkholderiaceae</taxon>
        <taxon>Ralstonia</taxon>
        <taxon>Ralstonia solanacearum species complex</taxon>
    </lineage>
</organism>
<dbReference type="GO" id="GO:0009246">
    <property type="term" value="P:enterobacterial common antigen biosynthetic process"/>
    <property type="evidence" value="ECO:0007669"/>
    <property type="project" value="TreeGrafter"/>
</dbReference>
<proteinExistence type="inferred from homology"/>
<dbReference type="RefSeq" id="WP_078222273.1">
    <property type="nucleotide sequence ID" value="NZ_CP019911.1"/>
</dbReference>
<sequence length="336" mass="38282">MAWLDAARVISIFAVVFLHISASVVTEADFGSSTWWHGNFYDSLVRWCVPVFVMVSGALLLDERRVEDTISFYKRRVGRILLPLIFWTIAFIFWNAIKARFSGAEFGLTHAVKSVASGKPHYHMWFLFMIVGLYLFTPLIRTLVRHSKRGELWFFVAVMFFFSALDELSGVFFDDDSEIFLFWFLPYVPYFICGHLIATSKKDGGILVSLMVFVVSVLLTAAGCYFLADLKGLDKGIYFYGNLSVSVIPMSIALMWLLRSLSFSEPVAARLGVMSALTLGIYLVHPVFLESIRFFYFKAKDYYPLLSVPALSVLIFGGSLMFAFVLRKMTYLKRVI</sequence>
<feature type="transmembrane region" description="Helical" evidence="7">
    <location>
        <begin position="240"/>
        <end position="258"/>
    </location>
</feature>
<feature type="transmembrane region" description="Helical" evidence="7">
    <location>
        <begin position="267"/>
        <end position="285"/>
    </location>
</feature>
<evidence type="ECO:0000256" key="5">
    <source>
        <dbReference type="ARBA" id="ARBA00022989"/>
    </source>
</evidence>
<feature type="transmembrane region" description="Helical" evidence="7">
    <location>
        <begin position="44"/>
        <end position="61"/>
    </location>
</feature>
<dbReference type="PANTHER" id="PTHR40074:SF2">
    <property type="entry name" value="O-ACETYLTRANSFERASE WECH"/>
    <property type="match status" value="1"/>
</dbReference>
<comment type="subcellular location">
    <subcellularLocation>
        <location evidence="1">Cell membrane</location>
        <topology evidence="1">Multi-pass membrane protein</topology>
    </subcellularLocation>
</comment>
<dbReference type="EMBL" id="CP019911">
    <property type="protein sequence ID" value="AQW29865.1"/>
    <property type="molecule type" value="Genomic_DNA"/>
</dbReference>
<protein>
    <recommendedName>
        <fullName evidence="8">Acyltransferase 3 domain-containing protein</fullName>
    </recommendedName>
</protein>
<keyword evidence="5 7" id="KW-1133">Transmembrane helix</keyword>